<evidence type="ECO:0000259" key="1">
    <source>
        <dbReference type="Pfam" id="PF26231"/>
    </source>
</evidence>
<dbReference type="Pfam" id="PF26231">
    <property type="entry name" value="CgnE_B"/>
    <property type="match status" value="1"/>
</dbReference>
<feature type="domain" description="Crocagin biosynthetic protein CgnE/B" evidence="1">
    <location>
        <begin position="27"/>
        <end position="345"/>
    </location>
</feature>
<dbReference type="EMBL" id="FOVH01000007">
    <property type="protein sequence ID" value="SFO58489.1"/>
    <property type="molecule type" value="Genomic_DNA"/>
</dbReference>
<dbReference type="STRING" id="1993.SAMN04489713_107273"/>
<dbReference type="AlphaFoldDB" id="A0A1I5IDR7"/>
<evidence type="ECO:0000313" key="2">
    <source>
        <dbReference type="EMBL" id="SFO58489.1"/>
    </source>
</evidence>
<dbReference type="InParanoid" id="A0A1I5IDR7"/>
<accession>A0A1I5IDR7</accession>
<evidence type="ECO:0000313" key="3">
    <source>
        <dbReference type="Proteomes" id="UP000183413"/>
    </source>
</evidence>
<dbReference type="RefSeq" id="WP_021595047.1">
    <property type="nucleotide sequence ID" value="NZ_CP083237.1"/>
</dbReference>
<protein>
    <recommendedName>
        <fullName evidence="1">Crocagin biosynthetic protein CgnE/B domain-containing protein</fullName>
    </recommendedName>
</protein>
<name>A0A1I5IDR7_9ACTN</name>
<reference evidence="2 3" key="1">
    <citation type="submission" date="2016-10" db="EMBL/GenBank/DDBJ databases">
        <authorList>
            <person name="de Groot N.N."/>
        </authorList>
    </citation>
    <scope>NUCLEOTIDE SEQUENCE [LARGE SCALE GENOMIC DNA]</scope>
    <source>
        <strain evidence="2 3">DSM 43067</strain>
    </source>
</reference>
<gene>
    <name evidence="2" type="ORF">SAMN04489713_107273</name>
</gene>
<organism evidence="2 3">
    <name type="scientific">Actinomadura madurae</name>
    <dbReference type="NCBI Taxonomy" id="1993"/>
    <lineage>
        <taxon>Bacteria</taxon>
        <taxon>Bacillati</taxon>
        <taxon>Actinomycetota</taxon>
        <taxon>Actinomycetes</taxon>
        <taxon>Streptosporangiales</taxon>
        <taxon>Thermomonosporaceae</taxon>
        <taxon>Actinomadura</taxon>
    </lineage>
</organism>
<dbReference type="GeneID" id="99649375"/>
<dbReference type="InterPro" id="IPR058799">
    <property type="entry name" value="CgnE_B"/>
</dbReference>
<proteinExistence type="predicted"/>
<dbReference type="Proteomes" id="UP000183413">
    <property type="component" value="Unassembled WGS sequence"/>
</dbReference>
<sequence length="348" mass="37649">MQQQDRASAGRYANGGHGNLRQIFPGDGRIYAVTDDEWVGIAAGYYGLEHVPLAEVETIPPGANVVLFLRHSLVSVKLRRMFREFRVLTVPIASFDASLEAALYTQKLTMATDYATACQNSRYWIENLQEQAGRLVFHDGALDEGGDEPGRAGTANRKPGQQRTHIVCSLADSMSIDALPEPAIDVGQWVGVGSYCELALNNRPLSGRPSPFTIEGTVVAAGALVARHPRFTQQGDARIRAAERLRAELVERAPLVLRMEANVLTSLQAGGKDFTEALREVTNPELGLQAMELGIGTNQAVLPQVNWKVNSQLNEGAGPLHIGFGEGITGAHMDFVVAQSTHIFQPAG</sequence>
<dbReference type="eggNOG" id="ENOG502ZRU9">
    <property type="taxonomic scope" value="Bacteria"/>
</dbReference>
<keyword evidence="3" id="KW-1185">Reference proteome</keyword>